<evidence type="ECO:0000256" key="2">
    <source>
        <dbReference type="SAM" id="Phobius"/>
    </source>
</evidence>
<dbReference type="AlphaFoldDB" id="A3VDB4"/>
<feature type="region of interest" description="Disordered" evidence="1">
    <location>
        <begin position="232"/>
        <end position="254"/>
    </location>
</feature>
<dbReference type="HOGENOM" id="CLU_083319_0_0_5"/>
<protein>
    <recommendedName>
        <fullName evidence="5">DNA repair protein</fullName>
    </recommendedName>
</protein>
<reference evidence="3 4" key="1">
    <citation type="journal article" date="2010" name="J. Bacteriol.">
        <title>Genome sequences of Pelagibaca bermudensis HTCC2601T and Maritimibacter alkaliphilus HTCC2654T, the type strains of two marine Roseobacter genera.</title>
        <authorList>
            <person name="Thrash J.C."/>
            <person name="Cho J.C."/>
            <person name="Ferriera S."/>
            <person name="Johnson J."/>
            <person name="Vergin K.L."/>
            <person name="Giovannoni S.J."/>
        </authorList>
    </citation>
    <scope>NUCLEOTIDE SEQUENCE [LARGE SCALE GENOMIC DNA]</scope>
    <source>
        <strain evidence="3 4">HTCC2654</strain>
    </source>
</reference>
<keyword evidence="2" id="KW-1133">Transmembrane helix</keyword>
<evidence type="ECO:0000313" key="4">
    <source>
        <dbReference type="Proteomes" id="UP000002931"/>
    </source>
</evidence>
<feature type="transmembrane region" description="Helical" evidence="2">
    <location>
        <begin position="47"/>
        <end position="66"/>
    </location>
</feature>
<evidence type="ECO:0000256" key="1">
    <source>
        <dbReference type="SAM" id="MobiDB-lite"/>
    </source>
</evidence>
<accession>A3VDB4</accession>
<proteinExistence type="predicted"/>
<dbReference type="eggNOG" id="ENOG502ZAIY">
    <property type="taxonomic scope" value="Bacteria"/>
</dbReference>
<organism evidence="3 4">
    <name type="scientific">Maritimibacter alkaliphilus HTCC2654</name>
    <dbReference type="NCBI Taxonomy" id="314271"/>
    <lineage>
        <taxon>Bacteria</taxon>
        <taxon>Pseudomonadati</taxon>
        <taxon>Pseudomonadota</taxon>
        <taxon>Alphaproteobacteria</taxon>
        <taxon>Rhodobacterales</taxon>
        <taxon>Roseobacteraceae</taxon>
        <taxon>Maritimibacter</taxon>
    </lineage>
</organism>
<dbReference type="STRING" id="314271.RB2654_02279"/>
<dbReference type="Proteomes" id="UP000002931">
    <property type="component" value="Unassembled WGS sequence"/>
</dbReference>
<sequence>MQVIVMVLIAVAALALVVATAGAFLGQLPWVEIYASFGGTQLAEAGKYLQIGLTVLFVLLAFYLPANHRIMQLENSHRNFAISMEDVARAYRASHEADRKKLFRIGGEFDSVRERIRHLRDHPDLGALEPDILDLAAQMSHTSRDLASTYSDASVERARGFLRQRQEEVDRFLENIALAKKTTEDLRHWMQQIETEERVVDKQLAALEADLMSLLPELGFEVDDKVEDPDQIVVPLPQKARQPVTPRRPSKPEV</sequence>
<gene>
    <name evidence="3" type="ORF">RB2654_02279</name>
</gene>
<evidence type="ECO:0008006" key="5">
    <source>
        <dbReference type="Google" id="ProtNLM"/>
    </source>
</evidence>
<name>A3VDB4_9RHOB</name>
<keyword evidence="2" id="KW-0472">Membrane</keyword>
<dbReference type="EMBL" id="AAMT01000004">
    <property type="protein sequence ID" value="EAQ13503.1"/>
    <property type="molecule type" value="Genomic_DNA"/>
</dbReference>
<keyword evidence="2" id="KW-0812">Transmembrane</keyword>
<evidence type="ECO:0000313" key="3">
    <source>
        <dbReference type="EMBL" id="EAQ13503.1"/>
    </source>
</evidence>
<keyword evidence="4" id="KW-1185">Reference proteome</keyword>
<comment type="caution">
    <text evidence="3">The sequence shown here is derived from an EMBL/GenBank/DDBJ whole genome shotgun (WGS) entry which is preliminary data.</text>
</comment>